<reference evidence="8 9" key="1">
    <citation type="submission" date="2013-07" db="EMBL/GenBank/DDBJ databases">
        <authorList>
            <consortium name="DOE Joint Genome Institute"/>
            <person name="Reeve W."/>
            <person name="Huntemann M."/>
            <person name="Han J."/>
            <person name="Chen A."/>
            <person name="Kyrpides N."/>
            <person name="Mavromatis K."/>
            <person name="Markowitz V."/>
            <person name="Palaniappan K."/>
            <person name="Ivanova N."/>
            <person name="Schaumberg A."/>
            <person name="Pati A."/>
            <person name="Liolios K."/>
            <person name="Nordberg H.P."/>
            <person name="Cantor M.N."/>
            <person name="Hua S.X."/>
            <person name="Woyke T."/>
        </authorList>
    </citation>
    <scope>NUCLEOTIDE SEQUENCE [LARGE SCALE GENOMIC DNA]</scope>
    <source>
        <strain evidence="8 9">DSM 43889</strain>
    </source>
</reference>
<name>A0ABT1JJ53_ACTCY</name>
<evidence type="ECO:0000256" key="1">
    <source>
        <dbReference type="ARBA" id="ARBA00004651"/>
    </source>
</evidence>
<proteinExistence type="predicted"/>
<dbReference type="Proteomes" id="UP000791080">
    <property type="component" value="Unassembled WGS sequence"/>
</dbReference>
<dbReference type="InterPro" id="IPR036259">
    <property type="entry name" value="MFS_trans_sf"/>
</dbReference>
<feature type="transmembrane region" description="Helical" evidence="7">
    <location>
        <begin position="198"/>
        <end position="219"/>
    </location>
</feature>
<evidence type="ECO:0000256" key="7">
    <source>
        <dbReference type="SAM" id="Phobius"/>
    </source>
</evidence>
<gene>
    <name evidence="8" type="ORF">G443_002814</name>
</gene>
<sequence>MGRAARGRGTALCLRVPAWVENTDGEVRATLGARPGGARQPLGRLVVLGLWGAGTARLLTGFLTFFAAFAIQATDDTAGMHVLMLALLAGAAGLGNLLGNAVGSRIRMSRPDQVVIGVVGAALASTALAAIAAGYPTALLVALVGATASALAKVSLDSLLQRELPEEARASAFGRSETVLQLSWVSGGALGLLLPPTYWVGFAVLSVLVAVGLTQTILIGRGRSPLPFLAAGPPVGPGSGAGPDHPPPANEAGTPPGRAGPGGDG</sequence>
<keyword evidence="5 7" id="KW-0472">Membrane</keyword>
<dbReference type="PANTHER" id="PTHR23513">
    <property type="entry name" value="INTEGRAL MEMBRANE EFFLUX PROTEIN-RELATED"/>
    <property type="match status" value="1"/>
</dbReference>
<dbReference type="EMBL" id="AUBJ02000001">
    <property type="protein sequence ID" value="MCP2332544.1"/>
    <property type="molecule type" value="Genomic_DNA"/>
</dbReference>
<dbReference type="SUPFAM" id="SSF103473">
    <property type="entry name" value="MFS general substrate transporter"/>
    <property type="match status" value="1"/>
</dbReference>
<evidence type="ECO:0000256" key="5">
    <source>
        <dbReference type="ARBA" id="ARBA00023136"/>
    </source>
</evidence>
<keyword evidence="4 7" id="KW-1133">Transmembrane helix</keyword>
<protein>
    <recommendedName>
        <fullName evidence="10">MFS transporter</fullName>
    </recommendedName>
</protein>
<reference evidence="8 9" key="2">
    <citation type="submission" date="2022-06" db="EMBL/GenBank/DDBJ databases">
        <title>Genomic Encyclopedia of Type Strains, Phase I: the one thousand microbial genomes (KMG-I) project.</title>
        <authorList>
            <person name="Kyrpides N."/>
        </authorList>
    </citation>
    <scope>NUCLEOTIDE SEQUENCE [LARGE SCALE GENOMIC DNA]</scope>
    <source>
        <strain evidence="8 9">DSM 43889</strain>
    </source>
</reference>
<dbReference type="Gene3D" id="1.20.1250.20">
    <property type="entry name" value="MFS general substrate transporter like domains"/>
    <property type="match status" value="1"/>
</dbReference>
<feature type="transmembrane region" description="Helical" evidence="7">
    <location>
        <begin position="45"/>
        <end position="71"/>
    </location>
</feature>
<evidence type="ECO:0000313" key="9">
    <source>
        <dbReference type="Proteomes" id="UP000791080"/>
    </source>
</evidence>
<feature type="transmembrane region" description="Helical" evidence="7">
    <location>
        <begin position="83"/>
        <end position="102"/>
    </location>
</feature>
<accession>A0ABT1JJ53</accession>
<evidence type="ECO:0000256" key="6">
    <source>
        <dbReference type="SAM" id="MobiDB-lite"/>
    </source>
</evidence>
<organism evidence="8 9">
    <name type="scientific">Actinoalloteichus caeruleus DSM 43889</name>
    <dbReference type="NCBI Taxonomy" id="1120930"/>
    <lineage>
        <taxon>Bacteria</taxon>
        <taxon>Bacillati</taxon>
        <taxon>Actinomycetota</taxon>
        <taxon>Actinomycetes</taxon>
        <taxon>Pseudonocardiales</taxon>
        <taxon>Pseudonocardiaceae</taxon>
        <taxon>Actinoalloteichus</taxon>
        <taxon>Actinoalloteichus cyanogriseus</taxon>
    </lineage>
</organism>
<comment type="caution">
    <text evidence="8">The sequence shown here is derived from an EMBL/GenBank/DDBJ whole genome shotgun (WGS) entry which is preliminary data.</text>
</comment>
<feature type="transmembrane region" description="Helical" evidence="7">
    <location>
        <begin position="114"/>
        <end position="133"/>
    </location>
</feature>
<evidence type="ECO:0008006" key="10">
    <source>
        <dbReference type="Google" id="ProtNLM"/>
    </source>
</evidence>
<comment type="subcellular location">
    <subcellularLocation>
        <location evidence="1">Cell membrane</location>
        <topology evidence="1">Multi-pass membrane protein</topology>
    </subcellularLocation>
</comment>
<keyword evidence="2" id="KW-1003">Cell membrane</keyword>
<feature type="region of interest" description="Disordered" evidence="6">
    <location>
        <begin position="230"/>
        <end position="265"/>
    </location>
</feature>
<keyword evidence="3 7" id="KW-0812">Transmembrane</keyword>
<dbReference type="PANTHER" id="PTHR23513:SF18">
    <property type="entry name" value="INTEGRAL MEMBRANE PROTEIN"/>
    <property type="match status" value="1"/>
</dbReference>
<evidence type="ECO:0000256" key="4">
    <source>
        <dbReference type="ARBA" id="ARBA00022989"/>
    </source>
</evidence>
<evidence type="ECO:0000256" key="2">
    <source>
        <dbReference type="ARBA" id="ARBA00022475"/>
    </source>
</evidence>
<evidence type="ECO:0000256" key="3">
    <source>
        <dbReference type="ARBA" id="ARBA00022692"/>
    </source>
</evidence>
<evidence type="ECO:0000313" key="8">
    <source>
        <dbReference type="EMBL" id="MCP2332544.1"/>
    </source>
</evidence>
<keyword evidence="9" id="KW-1185">Reference proteome</keyword>